<dbReference type="RefSeq" id="WP_040039823.1">
    <property type="nucleotide sequence ID" value="NZ_JWJG01000028.1"/>
</dbReference>
<keyword evidence="2 5" id="KW-0812">Transmembrane</keyword>
<dbReference type="PANTHER" id="PTHR12714">
    <property type="entry name" value="PROTEIN-S ISOPRENYLCYSTEINE O-METHYLTRANSFERASE"/>
    <property type="match status" value="1"/>
</dbReference>
<dbReference type="AlphaFoldDB" id="A0A0C2BSF9"/>
<keyword evidence="3 5" id="KW-1133">Transmembrane helix</keyword>
<evidence type="ECO:0000256" key="3">
    <source>
        <dbReference type="ARBA" id="ARBA00022989"/>
    </source>
</evidence>
<evidence type="ECO:0000313" key="7">
    <source>
        <dbReference type="Proteomes" id="UP000031572"/>
    </source>
</evidence>
<comment type="subcellular location">
    <subcellularLocation>
        <location evidence="1">Endomembrane system</location>
        <topology evidence="1">Multi-pass membrane protein</topology>
    </subcellularLocation>
</comment>
<gene>
    <name evidence="6" type="ORF">TSA66_09520</name>
</gene>
<proteinExistence type="predicted"/>
<reference evidence="6 7" key="1">
    <citation type="submission" date="2014-12" db="EMBL/GenBank/DDBJ databases">
        <title>Denitrispirillum autotrophicum gen. nov., sp. nov., Denitrifying, Facultatively Autotrophic Bacteria Isolated from Rice Paddy Soil.</title>
        <authorList>
            <person name="Ishii S."/>
            <person name="Ashida N."/>
            <person name="Ohno H."/>
            <person name="Otsuka S."/>
            <person name="Yokota A."/>
            <person name="Senoo K."/>
        </authorList>
    </citation>
    <scope>NUCLEOTIDE SEQUENCE [LARGE SCALE GENOMIC DNA]</scope>
    <source>
        <strain evidence="6 7">TSA66</strain>
    </source>
</reference>
<sequence>MGRRGESWVLVQAILLLLFLVVPRVGPEWTHPDLFRLIGAVLAVTGMLLLAWSAVNLGRSLTPFPRPLPQGKLVTGGAYRFVRHPIYFAVLAVCVGLGLATWSPLRLALAAALLVFFDLKARREEIWLQERYPEYASYRQRVKKLIPWIY</sequence>
<feature type="transmembrane region" description="Helical" evidence="5">
    <location>
        <begin position="34"/>
        <end position="55"/>
    </location>
</feature>
<organism evidence="6 7">
    <name type="scientific">Noviherbaspirillum autotrophicum</name>
    <dbReference type="NCBI Taxonomy" id="709839"/>
    <lineage>
        <taxon>Bacteria</taxon>
        <taxon>Pseudomonadati</taxon>
        <taxon>Pseudomonadota</taxon>
        <taxon>Betaproteobacteria</taxon>
        <taxon>Burkholderiales</taxon>
        <taxon>Oxalobacteraceae</taxon>
        <taxon>Noviherbaspirillum</taxon>
    </lineage>
</organism>
<dbReference type="GO" id="GO:0012505">
    <property type="term" value="C:endomembrane system"/>
    <property type="evidence" value="ECO:0007669"/>
    <property type="project" value="UniProtKB-SubCell"/>
</dbReference>
<dbReference type="Pfam" id="PF04191">
    <property type="entry name" value="PEMT"/>
    <property type="match status" value="1"/>
</dbReference>
<dbReference type="Gene3D" id="1.20.120.1630">
    <property type="match status" value="1"/>
</dbReference>
<accession>A0A0C2BSF9</accession>
<keyword evidence="7" id="KW-1185">Reference proteome</keyword>
<keyword evidence="4 5" id="KW-0472">Membrane</keyword>
<dbReference type="EMBL" id="JWJG01000028">
    <property type="protein sequence ID" value="KIF81001.1"/>
    <property type="molecule type" value="Genomic_DNA"/>
</dbReference>
<evidence type="ECO:0000256" key="1">
    <source>
        <dbReference type="ARBA" id="ARBA00004127"/>
    </source>
</evidence>
<evidence type="ECO:0008006" key="8">
    <source>
        <dbReference type="Google" id="ProtNLM"/>
    </source>
</evidence>
<evidence type="ECO:0000256" key="4">
    <source>
        <dbReference type="ARBA" id="ARBA00023136"/>
    </source>
</evidence>
<comment type="caution">
    <text evidence="6">The sequence shown here is derived from an EMBL/GenBank/DDBJ whole genome shotgun (WGS) entry which is preliminary data.</text>
</comment>
<dbReference type="Proteomes" id="UP000031572">
    <property type="component" value="Unassembled WGS sequence"/>
</dbReference>
<dbReference type="PANTHER" id="PTHR12714:SF24">
    <property type="entry name" value="SLR1182 PROTEIN"/>
    <property type="match status" value="1"/>
</dbReference>
<name>A0A0C2BSF9_9BURK</name>
<dbReference type="OrthoDB" id="5293276at2"/>
<feature type="transmembrane region" description="Helical" evidence="5">
    <location>
        <begin position="86"/>
        <end position="117"/>
    </location>
</feature>
<evidence type="ECO:0000313" key="6">
    <source>
        <dbReference type="EMBL" id="KIF81001.1"/>
    </source>
</evidence>
<evidence type="ECO:0000256" key="5">
    <source>
        <dbReference type="SAM" id="Phobius"/>
    </source>
</evidence>
<dbReference type="InterPro" id="IPR007318">
    <property type="entry name" value="Phopholipid_MeTrfase"/>
</dbReference>
<evidence type="ECO:0000256" key="2">
    <source>
        <dbReference type="ARBA" id="ARBA00022692"/>
    </source>
</evidence>
<feature type="transmembrane region" description="Helical" evidence="5">
    <location>
        <begin position="6"/>
        <end position="22"/>
    </location>
</feature>
<protein>
    <recommendedName>
        <fullName evidence="8">Isoprenylcysteine carboxyl methyltransferase</fullName>
    </recommendedName>
</protein>
<dbReference type="STRING" id="709839.TSA66_09520"/>
<dbReference type="GO" id="GO:0016740">
    <property type="term" value="F:transferase activity"/>
    <property type="evidence" value="ECO:0007669"/>
    <property type="project" value="UniProtKB-ARBA"/>
</dbReference>